<dbReference type="AlphaFoldDB" id="A0A9P1KAN3"/>
<accession>A0A9P1KAN3</accession>
<organism evidence="1 2">
    <name type="scientific">Limnospira indica PCC 8005</name>
    <dbReference type="NCBI Taxonomy" id="376219"/>
    <lineage>
        <taxon>Bacteria</taxon>
        <taxon>Bacillati</taxon>
        <taxon>Cyanobacteriota</taxon>
        <taxon>Cyanophyceae</taxon>
        <taxon>Oscillatoriophycideae</taxon>
        <taxon>Oscillatoriales</taxon>
        <taxon>Sirenicapillariaceae</taxon>
        <taxon>Limnospira</taxon>
    </lineage>
</organism>
<name>A0A9P1KAN3_9CYAN</name>
<evidence type="ECO:0000313" key="1">
    <source>
        <dbReference type="EMBL" id="CDM92447.1"/>
    </source>
</evidence>
<keyword evidence="2" id="KW-1185">Reference proteome</keyword>
<gene>
    <name evidence="1" type="ORF">ARTHRO_10120</name>
</gene>
<dbReference type="EMBL" id="FO818640">
    <property type="protein sequence ID" value="CDM92447.1"/>
    <property type="molecule type" value="Genomic_DNA"/>
</dbReference>
<reference evidence="1 2" key="1">
    <citation type="submission" date="2014-02" db="EMBL/GenBank/DDBJ databases">
        <authorList>
            <person name="Genoscope - CEA"/>
        </authorList>
    </citation>
    <scope>NUCLEOTIDE SEQUENCE [LARGE SCALE GENOMIC DNA]</scope>
    <source>
        <strain evidence="1 2">PCC 8005</strain>
    </source>
</reference>
<evidence type="ECO:0000313" key="2">
    <source>
        <dbReference type="Proteomes" id="UP000032946"/>
    </source>
</evidence>
<dbReference type="RefSeq" id="WP_006622177.1">
    <property type="nucleotide sequence ID" value="NZ_FO818640.1"/>
</dbReference>
<proteinExistence type="predicted"/>
<dbReference type="Proteomes" id="UP000032946">
    <property type="component" value="Chromosome"/>
</dbReference>
<dbReference type="InterPro" id="IPR019660">
    <property type="entry name" value="Put_sensory_transdc_reg_YbjN"/>
</dbReference>
<protein>
    <submittedName>
        <fullName evidence="1">Uncharacterized protein</fullName>
    </submittedName>
</protein>
<dbReference type="Pfam" id="PF10722">
    <property type="entry name" value="YbjN"/>
    <property type="match status" value="1"/>
</dbReference>
<sequence>MNLQSIQSIIDGENFTTSWEPATPEHPMDRLLVLLSEEKQLLAELLFIPVEEEVENVHLLQFYVGLPGGVVAEAMSELRAFILRLNTTMPIGSFGIQEQQELLYFRYVLVIPQEEKPSAEIAIIQSMWLVFYLVESFADTIQAVAKGERLPSEV</sequence>